<sequence>MSHSVPSIITYTKLARNSDTNIALFDVWDIIAFSIYSIRRSIHTGVAFQASTHRELTWRLQTKDTDAEIKS</sequence>
<gene>
    <name evidence="1" type="ORF">HETIRDRAFT_385876</name>
</gene>
<reference evidence="1 2" key="1">
    <citation type="journal article" date="2012" name="New Phytol.">
        <title>Insight into trade-off between wood decay and parasitism from the genome of a fungal forest pathogen.</title>
        <authorList>
            <person name="Olson A."/>
            <person name="Aerts A."/>
            <person name="Asiegbu F."/>
            <person name="Belbahri L."/>
            <person name="Bouzid O."/>
            <person name="Broberg A."/>
            <person name="Canback B."/>
            <person name="Coutinho P.M."/>
            <person name="Cullen D."/>
            <person name="Dalman K."/>
            <person name="Deflorio G."/>
            <person name="van Diepen L.T."/>
            <person name="Dunand C."/>
            <person name="Duplessis S."/>
            <person name="Durling M."/>
            <person name="Gonthier P."/>
            <person name="Grimwood J."/>
            <person name="Fossdal C.G."/>
            <person name="Hansson D."/>
            <person name="Henrissat B."/>
            <person name="Hietala A."/>
            <person name="Himmelstrand K."/>
            <person name="Hoffmeister D."/>
            <person name="Hogberg N."/>
            <person name="James T.Y."/>
            <person name="Karlsson M."/>
            <person name="Kohler A."/>
            <person name="Kues U."/>
            <person name="Lee Y.H."/>
            <person name="Lin Y.C."/>
            <person name="Lind M."/>
            <person name="Lindquist E."/>
            <person name="Lombard V."/>
            <person name="Lucas S."/>
            <person name="Lunden K."/>
            <person name="Morin E."/>
            <person name="Murat C."/>
            <person name="Park J."/>
            <person name="Raffaello T."/>
            <person name="Rouze P."/>
            <person name="Salamov A."/>
            <person name="Schmutz J."/>
            <person name="Solheim H."/>
            <person name="Stahlberg J."/>
            <person name="Velez H."/>
            <person name="de Vries R.P."/>
            <person name="Wiebenga A."/>
            <person name="Woodward S."/>
            <person name="Yakovlev I."/>
            <person name="Garbelotto M."/>
            <person name="Martin F."/>
            <person name="Grigoriev I.V."/>
            <person name="Stenlid J."/>
        </authorList>
    </citation>
    <scope>NUCLEOTIDE SEQUENCE [LARGE SCALE GENOMIC DNA]</scope>
    <source>
        <strain evidence="1 2">TC 32-1</strain>
    </source>
</reference>
<evidence type="ECO:0000313" key="1">
    <source>
        <dbReference type="EMBL" id="ETW81142.1"/>
    </source>
</evidence>
<proteinExistence type="predicted"/>
<dbReference type="AlphaFoldDB" id="W4K5Q9"/>
<name>W4K5Q9_HETIT</name>
<dbReference type="InParanoid" id="W4K5Q9"/>
<dbReference type="EMBL" id="KI925459">
    <property type="protein sequence ID" value="ETW81142.1"/>
    <property type="molecule type" value="Genomic_DNA"/>
</dbReference>
<dbReference type="RefSeq" id="XP_009547813.1">
    <property type="nucleotide sequence ID" value="XM_009549518.1"/>
</dbReference>
<organism evidence="1 2">
    <name type="scientific">Heterobasidion irregulare (strain TC 32-1)</name>
    <dbReference type="NCBI Taxonomy" id="747525"/>
    <lineage>
        <taxon>Eukaryota</taxon>
        <taxon>Fungi</taxon>
        <taxon>Dikarya</taxon>
        <taxon>Basidiomycota</taxon>
        <taxon>Agaricomycotina</taxon>
        <taxon>Agaricomycetes</taxon>
        <taxon>Russulales</taxon>
        <taxon>Bondarzewiaceae</taxon>
        <taxon>Heterobasidion</taxon>
        <taxon>Heterobasidion annosum species complex</taxon>
    </lineage>
</organism>
<protein>
    <submittedName>
        <fullName evidence="1">Uncharacterized protein</fullName>
    </submittedName>
</protein>
<keyword evidence="2" id="KW-1185">Reference proteome</keyword>
<dbReference type="Proteomes" id="UP000030671">
    <property type="component" value="Unassembled WGS sequence"/>
</dbReference>
<evidence type="ECO:0000313" key="2">
    <source>
        <dbReference type="Proteomes" id="UP000030671"/>
    </source>
</evidence>
<accession>W4K5Q9</accession>
<dbReference type="GeneID" id="20672257"/>
<dbReference type="KEGG" id="hir:HETIRDRAFT_385876"/>
<dbReference type="HOGENOM" id="CLU_2740330_0_0_1"/>